<protein>
    <submittedName>
        <fullName evidence="2">Putative DNA-binding transcriptional regulator YafY</fullName>
    </submittedName>
</protein>
<gene>
    <name evidence="2" type="ORF">C7444_117108</name>
</gene>
<proteinExistence type="predicted"/>
<dbReference type="RefSeq" id="WP_110401894.1">
    <property type="nucleotide sequence ID" value="NZ_QJJS01000017.1"/>
</dbReference>
<evidence type="ECO:0000259" key="1">
    <source>
        <dbReference type="Pfam" id="PF13280"/>
    </source>
</evidence>
<sequence>MRTSQGAAQGSHAAIALELLRRIPRVGHTTAQQLRDQLAAAGIVRDERTLQRQLKRLIEQFDIECDDRSKPHAYRWKSHAATLSMQRLTSQESLLLTLAEQHLNSLLPPTLMKSMAGFFAQARSNVDPRAPHEAPYANDLDRQWRHKVRVVSETQPLLPPQIDPQVFDAVSHALYLNHWLNIEYRNAAKALVQARVMPLGLAQQGPRLYLVVRFEGYDNERSLALHRIVRAEVGPSRFDPPPGFDLQRYDEDGRFGFGEGEKIRLKFRIEKAAGQHLLETPLSEDQTCVEGKTHLTFTATVVRSEQLRWWIRSFGNAISTTSPRTI</sequence>
<evidence type="ECO:0000313" key="3">
    <source>
        <dbReference type="Proteomes" id="UP000247811"/>
    </source>
</evidence>
<dbReference type="PANTHER" id="PTHR34580">
    <property type="match status" value="1"/>
</dbReference>
<dbReference type="PANTHER" id="PTHR34580:SF1">
    <property type="entry name" value="PROTEIN PAFC"/>
    <property type="match status" value="1"/>
</dbReference>
<dbReference type="GO" id="GO:0003677">
    <property type="term" value="F:DNA binding"/>
    <property type="evidence" value="ECO:0007669"/>
    <property type="project" value="UniProtKB-KW"/>
</dbReference>
<dbReference type="InterPro" id="IPR051534">
    <property type="entry name" value="CBASS_pafABC_assoc_protein"/>
</dbReference>
<evidence type="ECO:0000313" key="2">
    <source>
        <dbReference type="EMBL" id="PXW93902.1"/>
    </source>
</evidence>
<keyword evidence="2" id="KW-0238">DNA-binding</keyword>
<dbReference type="OrthoDB" id="8595817at2"/>
<dbReference type="AlphaFoldDB" id="A0A318GYT3"/>
<comment type="caution">
    <text evidence="2">The sequence shown here is derived from an EMBL/GenBank/DDBJ whole genome shotgun (WGS) entry which is preliminary data.</text>
</comment>
<dbReference type="PROSITE" id="PS52050">
    <property type="entry name" value="WYL"/>
    <property type="match status" value="1"/>
</dbReference>
<accession>A0A318GYT3</accession>
<dbReference type="InterPro" id="IPR026881">
    <property type="entry name" value="WYL_dom"/>
</dbReference>
<reference evidence="2 3" key="1">
    <citation type="submission" date="2018-05" db="EMBL/GenBank/DDBJ databases">
        <title>Genomic Encyclopedia of Type Strains, Phase IV (KMG-IV): sequencing the most valuable type-strain genomes for metagenomic binning, comparative biology and taxonomic classification.</title>
        <authorList>
            <person name="Goeker M."/>
        </authorList>
    </citation>
    <scope>NUCLEOTIDE SEQUENCE [LARGE SCALE GENOMIC DNA]</scope>
    <source>
        <strain evidence="2 3">DSM 566</strain>
    </source>
</reference>
<organism evidence="2 3">
    <name type="scientific">Sphaerotilus hippei</name>
    <dbReference type="NCBI Taxonomy" id="744406"/>
    <lineage>
        <taxon>Bacteria</taxon>
        <taxon>Pseudomonadati</taxon>
        <taxon>Pseudomonadota</taxon>
        <taxon>Betaproteobacteria</taxon>
        <taxon>Burkholderiales</taxon>
        <taxon>Sphaerotilaceae</taxon>
        <taxon>Sphaerotilus</taxon>
    </lineage>
</organism>
<dbReference type="EMBL" id="QJJS01000017">
    <property type="protein sequence ID" value="PXW93902.1"/>
    <property type="molecule type" value="Genomic_DNA"/>
</dbReference>
<dbReference type="Proteomes" id="UP000247811">
    <property type="component" value="Unassembled WGS sequence"/>
</dbReference>
<name>A0A318GYT3_9BURK</name>
<feature type="domain" description="WYL" evidence="1">
    <location>
        <begin position="166"/>
        <end position="233"/>
    </location>
</feature>
<dbReference type="Pfam" id="PF13280">
    <property type="entry name" value="WYL"/>
    <property type="match status" value="1"/>
</dbReference>
<keyword evidence="3" id="KW-1185">Reference proteome</keyword>